<accession>A0ABR3K5I6</accession>
<keyword evidence="1" id="KW-0472">Membrane</keyword>
<evidence type="ECO:0000313" key="3">
    <source>
        <dbReference type="Proteomes" id="UP001558632"/>
    </source>
</evidence>
<feature type="transmembrane region" description="Helical" evidence="1">
    <location>
        <begin position="192"/>
        <end position="217"/>
    </location>
</feature>
<dbReference type="Proteomes" id="UP001558632">
    <property type="component" value="Unassembled WGS sequence"/>
</dbReference>
<gene>
    <name evidence="2" type="ORF">TSPI_02919</name>
</gene>
<keyword evidence="1" id="KW-1133">Transmembrane helix</keyword>
<sequence length="286" mass="33087">MKYKYADLSIHLLISVSILLWPIECVWLQILPFCRTASSYPSFLSLLPSQPSSRSDEVELLIAHVKRTMKIFEAKQKNNKIVFILGYLGVCLISICESALRQNVLGGIGYYETEVVCRETCIGDHDEGCVRLYLNRWNCRCQANYYSNAELCYQDCGYNAYWNVFIYGECIQTPSQYGGACTTFCIHRAQGWTIFFVIVIFIAAVIVIIMVLPLCYWNHRTYRMMKKSIVSSMLAAANMQGKRPSYPPSKYMCNLFFFCSYSSLDYLRVNLKKKNNYNFYRIPTTT</sequence>
<comment type="caution">
    <text evidence="2">The sequence shown here is derived from an EMBL/GenBank/DDBJ whole genome shotgun (WGS) entry which is preliminary data.</text>
</comment>
<organism evidence="2 3">
    <name type="scientific">Trichinella spiralis</name>
    <name type="common">Trichina worm</name>
    <dbReference type="NCBI Taxonomy" id="6334"/>
    <lineage>
        <taxon>Eukaryota</taxon>
        <taxon>Metazoa</taxon>
        <taxon>Ecdysozoa</taxon>
        <taxon>Nematoda</taxon>
        <taxon>Enoplea</taxon>
        <taxon>Dorylaimia</taxon>
        <taxon>Trichinellida</taxon>
        <taxon>Trichinellidae</taxon>
        <taxon>Trichinella</taxon>
    </lineage>
</organism>
<protein>
    <submittedName>
        <fullName evidence="2">Oligopeptide transporter</fullName>
    </submittedName>
</protein>
<reference evidence="2 3" key="1">
    <citation type="submission" date="2024-07" db="EMBL/GenBank/DDBJ databases">
        <title>Enhanced genomic and transcriptomic resources for Trichinella pseudospiralis and T. spiralis underpin the discovery of pronounced molecular differences between stages and species.</title>
        <authorList>
            <person name="Pasi K.K."/>
            <person name="La Rosa G."/>
            <person name="Gomez-Morales M.A."/>
            <person name="Tosini F."/>
            <person name="Sumanam S."/>
            <person name="Young N.D."/>
            <person name="Chang B.C."/>
            <person name="Robin G.B."/>
        </authorList>
    </citation>
    <scope>NUCLEOTIDE SEQUENCE [LARGE SCALE GENOMIC DNA]</scope>
    <source>
        <strain evidence="2">ISS534</strain>
    </source>
</reference>
<evidence type="ECO:0000256" key="1">
    <source>
        <dbReference type="SAM" id="Phobius"/>
    </source>
</evidence>
<keyword evidence="3" id="KW-1185">Reference proteome</keyword>
<proteinExistence type="predicted"/>
<keyword evidence="1" id="KW-0812">Transmembrane</keyword>
<dbReference type="EMBL" id="JBEUSY010000528">
    <property type="protein sequence ID" value="KAL1227914.1"/>
    <property type="molecule type" value="Genomic_DNA"/>
</dbReference>
<evidence type="ECO:0000313" key="2">
    <source>
        <dbReference type="EMBL" id="KAL1227914.1"/>
    </source>
</evidence>
<name>A0ABR3K5I6_TRISP</name>